<proteinExistence type="predicted"/>
<sequence length="413" mass="44548">MQVLFHYRILAQDGMQVHVAELLAAMQRQGHAVRVVAPGVDDTNACDGARETASGGRRAAAGIVARFGALRHRLPAWMAELLELGYSVPAYLRLRRAARARTPDVIYERYNLFLLAGVWLKRSLGVPLLLEVNAPLAEERAAHGRLSLTALARWSERFVWRRADVVLPVSHALAAYVRAAGVPDSRIAVIPNGVRPEVYAARDGDVRADLGLDDGRVVFGFVGFIRPWHGLERVLDVIAGLDDRPHLLVVGEGPARPLIEQRANALGLADRVTITGAVPHARVPAYLRAFDVALQPDVTAYASPLKLFEYMAAGCAIVAPDRPNIREIVTDGETAVLVDPSDDAAFAAVLSRLAADTGLRRRLGRAAAVAVKRDGRTWESNARRVIELGRLCARRTGGGASAVLDTPAGGIGQ</sequence>
<name>A0A934UYC0_9PROT</name>
<reference evidence="3" key="1">
    <citation type="submission" date="2017-08" db="EMBL/GenBank/DDBJ databases">
        <authorList>
            <person name="Imhoff J.F."/>
            <person name="Rahn T."/>
            <person name="Kuenzel S."/>
            <person name="Neulinger S.C."/>
        </authorList>
    </citation>
    <scope>NUCLEOTIDE SEQUENCE</scope>
    <source>
        <strain evidence="3">DSM 9154</strain>
    </source>
</reference>
<dbReference type="InterPro" id="IPR028098">
    <property type="entry name" value="Glyco_trans_4-like_N"/>
</dbReference>
<comment type="caution">
    <text evidence="3">The sequence shown here is derived from an EMBL/GenBank/DDBJ whole genome shotgun (WGS) entry which is preliminary data.</text>
</comment>
<organism evidence="3 4">
    <name type="scientific">Rhodovibrio salinarum</name>
    <dbReference type="NCBI Taxonomy" id="1087"/>
    <lineage>
        <taxon>Bacteria</taxon>
        <taxon>Pseudomonadati</taxon>
        <taxon>Pseudomonadota</taxon>
        <taxon>Alphaproteobacteria</taxon>
        <taxon>Rhodospirillales</taxon>
        <taxon>Rhodovibrionaceae</taxon>
        <taxon>Rhodovibrio</taxon>
    </lineage>
</organism>
<dbReference type="RefSeq" id="WP_081728860.1">
    <property type="nucleotide sequence ID" value="NZ_NRRE01000009.1"/>
</dbReference>
<dbReference type="Gene3D" id="3.40.50.2000">
    <property type="entry name" value="Glycogen Phosphorylase B"/>
    <property type="match status" value="2"/>
</dbReference>
<evidence type="ECO:0000259" key="1">
    <source>
        <dbReference type="Pfam" id="PF00534"/>
    </source>
</evidence>
<feature type="domain" description="Glycosyltransferase subfamily 4-like N-terminal" evidence="2">
    <location>
        <begin position="13"/>
        <end position="197"/>
    </location>
</feature>
<dbReference type="SUPFAM" id="SSF53756">
    <property type="entry name" value="UDP-Glycosyltransferase/glycogen phosphorylase"/>
    <property type="match status" value="1"/>
</dbReference>
<dbReference type="InterPro" id="IPR050194">
    <property type="entry name" value="Glycosyltransferase_grp1"/>
</dbReference>
<keyword evidence="4" id="KW-1185">Reference proteome</keyword>
<feature type="domain" description="Glycosyl transferase family 1" evidence="1">
    <location>
        <begin position="207"/>
        <end position="367"/>
    </location>
</feature>
<dbReference type="Pfam" id="PF13439">
    <property type="entry name" value="Glyco_transf_4"/>
    <property type="match status" value="1"/>
</dbReference>
<evidence type="ECO:0000259" key="2">
    <source>
        <dbReference type="Pfam" id="PF13439"/>
    </source>
</evidence>
<dbReference type="PANTHER" id="PTHR45947:SF3">
    <property type="entry name" value="SULFOQUINOVOSYL TRANSFERASE SQD2"/>
    <property type="match status" value="1"/>
</dbReference>
<accession>A0A934UYC0</accession>
<gene>
    <name evidence="3" type="ORF">CKO21_02050</name>
</gene>
<dbReference type="Proteomes" id="UP000778970">
    <property type="component" value="Unassembled WGS sequence"/>
</dbReference>
<protein>
    <submittedName>
        <fullName evidence="3">Glycosyltransferase WbuB</fullName>
    </submittedName>
</protein>
<dbReference type="InterPro" id="IPR001296">
    <property type="entry name" value="Glyco_trans_1"/>
</dbReference>
<dbReference type="CDD" id="cd03794">
    <property type="entry name" value="GT4_WbuB-like"/>
    <property type="match status" value="1"/>
</dbReference>
<reference evidence="3" key="2">
    <citation type="journal article" date="2020" name="Microorganisms">
        <title>Osmotic Adaptation and Compatible Solute Biosynthesis of Phototrophic Bacteria as Revealed from Genome Analyses.</title>
        <authorList>
            <person name="Imhoff J.F."/>
            <person name="Rahn T."/>
            <person name="Kunzel S."/>
            <person name="Keller A."/>
            <person name="Neulinger S.C."/>
        </authorList>
    </citation>
    <scope>NUCLEOTIDE SEQUENCE</scope>
    <source>
        <strain evidence="3">DSM 9154</strain>
    </source>
</reference>
<dbReference type="EMBL" id="NRRE01000009">
    <property type="protein sequence ID" value="MBK1696027.1"/>
    <property type="molecule type" value="Genomic_DNA"/>
</dbReference>
<evidence type="ECO:0000313" key="3">
    <source>
        <dbReference type="EMBL" id="MBK1696027.1"/>
    </source>
</evidence>
<dbReference type="Pfam" id="PF00534">
    <property type="entry name" value="Glycos_transf_1"/>
    <property type="match status" value="1"/>
</dbReference>
<evidence type="ECO:0000313" key="4">
    <source>
        <dbReference type="Proteomes" id="UP000778970"/>
    </source>
</evidence>
<dbReference type="GO" id="GO:0016757">
    <property type="term" value="F:glycosyltransferase activity"/>
    <property type="evidence" value="ECO:0007669"/>
    <property type="project" value="InterPro"/>
</dbReference>
<dbReference type="PANTHER" id="PTHR45947">
    <property type="entry name" value="SULFOQUINOVOSYL TRANSFERASE SQD2"/>
    <property type="match status" value="1"/>
</dbReference>
<dbReference type="AlphaFoldDB" id="A0A934UYC0"/>